<evidence type="ECO:0000313" key="2">
    <source>
        <dbReference type="Proteomes" id="UP001227230"/>
    </source>
</evidence>
<gene>
    <name evidence="1" type="ORF">VitviT2T_030665</name>
</gene>
<proteinExistence type="predicted"/>
<sequence length="99" mass="10940">MLKCSMCSRAQCAQAHKALKLPRRSSSQGAQAPEVLKLPSLPSQFEYDVVVMVLFEIKMEVMGNGKHDALEGNEETKEIEELVSLVIVETSIDINSECT</sequence>
<dbReference type="Proteomes" id="UP001227230">
    <property type="component" value="Chromosome 19"/>
</dbReference>
<dbReference type="EMBL" id="CP126666">
    <property type="protein sequence ID" value="WKA13362.1"/>
    <property type="molecule type" value="Genomic_DNA"/>
</dbReference>
<name>A0ABY9E1E6_VITVI</name>
<reference evidence="1 2" key="1">
    <citation type="journal article" date="2023" name="Hortic Res">
        <title>The complete reference genome for grapevine (Vitis vinifera L.) genetics and breeding.</title>
        <authorList>
            <person name="Shi X."/>
            <person name="Cao S."/>
            <person name="Wang X."/>
            <person name="Huang S."/>
            <person name="Wang Y."/>
            <person name="Liu Z."/>
            <person name="Liu W."/>
            <person name="Leng X."/>
            <person name="Peng Y."/>
            <person name="Wang N."/>
            <person name="Wang Y."/>
            <person name="Ma Z."/>
            <person name="Xu X."/>
            <person name="Zhang F."/>
            <person name="Xue H."/>
            <person name="Zhong H."/>
            <person name="Wang Y."/>
            <person name="Zhang K."/>
            <person name="Velt A."/>
            <person name="Avia K."/>
            <person name="Holtgrawe D."/>
            <person name="Grimplet J."/>
            <person name="Matus J.T."/>
            <person name="Ware D."/>
            <person name="Wu X."/>
            <person name="Wang H."/>
            <person name="Liu C."/>
            <person name="Fang Y."/>
            <person name="Rustenholz C."/>
            <person name="Cheng Z."/>
            <person name="Xiao H."/>
            <person name="Zhou Y."/>
        </authorList>
    </citation>
    <scope>NUCLEOTIDE SEQUENCE [LARGE SCALE GENOMIC DNA]</scope>
    <source>
        <strain evidence="2">cv. Pinot noir / PN40024</strain>
        <tissue evidence="1">Leaf</tissue>
    </source>
</reference>
<protein>
    <submittedName>
        <fullName evidence="1">Uncharacterized protein</fullName>
    </submittedName>
</protein>
<keyword evidence="2" id="KW-1185">Reference proteome</keyword>
<organism evidence="1 2">
    <name type="scientific">Vitis vinifera</name>
    <name type="common">Grape</name>
    <dbReference type="NCBI Taxonomy" id="29760"/>
    <lineage>
        <taxon>Eukaryota</taxon>
        <taxon>Viridiplantae</taxon>
        <taxon>Streptophyta</taxon>
        <taxon>Embryophyta</taxon>
        <taxon>Tracheophyta</taxon>
        <taxon>Spermatophyta</taxon>
        <taxon>Magnoliopsida</taxon>
        <taxon>eudicotyledons</taxon>
        <taxon>Gunneridae</taxon>
        <taxon>Pentapetalae</taxon>
        <taxon>rosids</taxon>
        <taxon>Vitales</taxon>
        <taxon>Vitaceae</taxon>
        <taxon>Viteae</taxon>
        <taxon>Vitis</taxon>
    </lineage>
</organism>
<evidence type="ECO:0000313" key="1">
    <source>
        <dbReference type="EMBL" id="WKA13362.1"/>
    </source>
</evidence>
<accession>A0ABY9E1E6</accession>